<reference evidence="4" key="1">
    <citation type="journal article" date="2019" name="Int. J. Syst. Evol. Microbiol.">
        <title>The Global Catalogue of Microorganisms (GCM) 10K type strain sequencing project: providing services to taxonomists for standard genome sequencing and annotation.</title>
        <authorList>
            <consortium name="The Broad Institute Genomics Platform"/>
            <consortium name="The Broad Institute Genome Sequencing Center for Infectious Disease"/>
            <person name="Wu L."/>
            <person name="Ma J."/>
        </authorList>
    </citation>
    <scope>NUCLEOTIDE SEQUENCE [LARGE SCALE GENOMIC DNA]</scope>
    <source>
        <strain evidence="4">JCM 16578</strain>
    </source>
</reference>
<dbReference type="Proteomes" id="UP001501563">
    <property type="component" value="Unassembled WGS sequence"/>
</dbReference>
<evidence type="ECO:0000256" key="1">
    <source>
        <dbReference type="SAM" id="MobiDB-lite"/>
    </source>
</evidence>
<sequence length="98" mass="10643">MRRSSIHRPRSTAPPIIPGLVGDAAHAKPPDREQGAWTSILDAGALPRAVAENSPAERPAALSAYDSECRRNARPVSFGSRNLHRFMTIRSGWTGEGR</sequence>
<gene>
    <name evidence="3" type="ORF">GCM10022207_91260</name>
</gene>
<dbReference type="InterPro" id="IPR002938">
    <property type="entry name" value="FAD-bd"/>
</dbReference>
<dbReference type="Gene3D" id="3.50.50.60">
    <property type="entry name" value="FAD/NAD(P)-binding domain"/>
    <property type="match status" value="1"/>
</dbReference>
<keyword evidence="4" id="KW-1185">Reference proteome</keyword>
<accession>A0ABP7LU20</accession>
<evidence type="ECO:0000259" key="2">
    <source>
        <dbReference type="Pfam" id="PF01494"/>
    </source>
</evidence>
<comment type="caution">
    <text evidence="3">The sequence shown here is derived from an EMBL/GenBank/DDBJ whole genome shotgun (WGS) entry which is preliminary data.</text>
</comment>
<protein>
    <recommendedName>
        <fullName evidence="2">FAD-binding domain-containing protein</fullName>
    </recommendedName>
</protein>
<dbReference type="InterPro" id="IPR036188">
    <property type="entry name" value="FAD/NAD-bd_sf"/>
</dbReference>
<dbReference type="SUPFAM" id="SSF51905">
    <property type="entry name" value="FAD/NAD(P)-binding domain"/>
    <property type="match status" value="1"/>
</dbReference>
<evidence type="ECO:0000313" key="4">
    <source>
        <dbReference type="Proteomes" id="UP001501563"/>
    </source>
</evidence>
<dbReference type="Pfam" id="PF01494">
    <property type="entry name" value="FAD_binding_3"/>
    <property type="match status" value="1"/>
</dbReference>
<dbReference type="EMBL" id="BAAAZA010000070">
    <property type="protein sequence ID" value="GAA3907491.1"/>
    <property type="molecule type" value="Genomic_DNA"/>
</dbReference>
<proteinExistence type="predicted"/>
<organism evidence="3 4">
    <name type="scientific">Streptomyces lannensis</name>
    <dbReference type="NCBI Taxonomy" id="766498"/>
    <lineage>
        <taxon>Bacteria</taxon>
        <taxon>Bacillati</taxon>
        <taxon>Actinomycetota</taxon>
        <taxon>Actinomycetes</taxon>
        <taxon>Kitasatosporales</taxon>
        <taxon>Streptomycetaceae</taxon>
        <taxon>Streptomyces</taxon>
    </lineage>
</organism>
<name>A0ABP7LU20_9ACTN</name>
<feature type="region of interest" description="Disordered" evidence="1">
    <location>
        <begin position="1"/>
        <end position="33"/>
    </location>
</feature>
<feature type="domain" description="FAD-binding" evidence="2">
    <location>
        <begin position="20"/>
        <end position="74"/>
    </location>
</feature>
<feature type="compositionally biased region" description="Basic residues" evidence="1">
    <location>
        <begin position="1"/>
        <end position="10"/>
    </location>
</feature>
<evidence type="ECO:0000313" key="3">
    <source>
        <dbReference type="EMBL" id="GAA3907491.1"/>
    </source>
</evidence>